<accession>A0ABR7KW58</accession>
<dbReference type="InterPro" id="IPR017853">
    <property type="entry name" value="GH"/>
</dbReference>
<dbReference type="SMART" id="SM00642">
    <property type="entry name" value="Aamy"/>
    <property type="match status" value="1"/>
</dbReference>
<dbReference type="CDD" id="cd11349">
    <property type="entry name" value="AmyAc_3"/>
    <property type="match status" value="1"/>
</dbReference>
<comment type="caution">
    <text evidence="3">The sequence shown here is derived from an EMBL/GenBank/DDBJ whole genome shotgun (WGS) entry which is preliminary data.</text>
</comment>
<proteinExistence type="predicted"/>
<keyword evidence="1" id="KW-0472">Membrane</keyword>
<protein>
    <submittedName>
        <fullName evidence="3">Alpha-amylase</fullName>
    </submittedName>
</protein>
<gene>
    <name evidence="3" type="ORF">H7U22_17800</name>
</gene>
<keyword evidence="1" id="KW-1133">Transmembrane helix</keyword>
<dbReference type="SUPFAM" id="SSF51445">
    <property type="entry name" value="(Trans)glycosidases"/>
    <property type="match status" value="1"/>
</dbReference>
<evidence type="ECO:0000259" key="2">
    <source>
        <dbReference type="SMART" id="SM00642"/>
    </source>
</evidence>
<dbReference type="Gene3D" id="3.20.20.80">
    <property type="entry name" value="Glycosidases"/>
    <property type="match status" value="2"/>
</dbReference>
<dbReference type="Proteomes" id="UP000652755">
    <property type="component" value="Unassembled WGS sequence"/>
</dbReference>
<feature type="domain" description="Glycosyl hydrolase family 13 catalytic" evidence="2">
    <location>
        <begin position="64"/>
        <end position="494"/>
    </location>
</feature>
<dbReference type="InterPro" id="IPR006047">
    <property type="entry name" value="GH13_cat_dom"/>
</dbReference>
<evidence type="ECO:0000256" key="1">
    <source>
        <dbReference type="SAM" id="Phobius"/>
    </source>
</evidence>
<reference evidence="3 4" key="1">
    <citation type="submission" date="2020-08" db="EMBL/GenBank/DDBJ databases">
        <authorList>
            <person name="Sun Q."/>
            <person name="Inoue M."/>
        </authorList>
    </citation>
    <scope>NUCLEOTIDE SEQUENCE [LARGE SCALE GENOMIC DNA]</scope>
    <source>
        <strain evidence="3 4">CCM 8938</strain>
    </source>
</reference>
<keyword evidence="1" id="KW-0812">Transmembrane</keyword>
<dbReference type="InterPro" id="IPR013780">
    <property type="entry name" value="Glyco_hydro_b"/>
</dbReference>
<dbReference type="PANTHER" id="PTHR10357:SF205">
    <property type="entry name" value="O-GLYCOSYL HYDROLASE FAMILY 13"/>
    <property type="match status" value="1"/>
</dbReference>
<dbReference type="EMBL" id="JACRYL010000018">
    <property type="protein sequence ID" value="MBC6112281.1"/>
    <property type="molecule type" value="Genomic_DNA"/>
</dbReference>
<organism evidence="3 4">
    <name type="scientific">Pedobacter fastidiosus</name>
    <dbReference type="NCBI Taxonomy" id="2765361"/>
    <lineage>
        <taxon>Bacteria</taxon>
        <taxon>Pseudomonadati</taxon>
        <taxon>Bacteroidota</taxon>
        <taxon>Sphingobacteriia</taxon>
        <taxon>Sphingobacteriales</taxon>
        <taxon>Sphingobacteriaceae</taxon>
        <taxon>Pedobacter</taxon>
    </lineage>
</organism>
<dbReference type="SUPFAM" id="SSF51011">
    <property type="entry name" value="Glycosyl hydrolase domain"/>
    <property type="match status" value="1"/>
</dbReference>
<dbReference type="Pfam" id="PF00128">
    <property type="entry name" value="Alpha-amylase"/>
    <property type="match status" value="1"/>
</dbReference>
<dbReference type="RefSeq" id="WP_187072704.1">
    <property type="nucleotide sequence ID" value="NZ_JBHRVK010000001.1"/>
</dbReference>
<feature type="transmembrane region" description="Helical" evidence="1">
    <location>
        <begin position="28"/>
        <end position="47"/>
    </location>
</feature>
<dbReference type="PANTHER" id="PTHR10357">
    <property type="entry name" value="ALPHA-AMYLASE FAMILY MEMBER"/>
    <property type="match status" value="1"/>
</dbReference>
<sequence length="614" mass="69558">MIVEVKCKMEDGNYSISRYCEKERQSNLTAMVSLIVIFLLLISQSSFAQKNSTKMNDKKIVIYQLLPRLFGNKNNTNTPYGTIEQNGSGKFNDITDKALDGLKELHVNYVWYTGALAHASLTDYSKYGIKVDDADVVKGRAGSPYAVRDYYDVDPDLALNVNNRMKEFEALIKRTHKKDLKVIIDFIPNHVARSYHSYAKPKNVIDFGEKDDLTKGFSAQNDFYYIPGQKFLVPQHEPKQTPISALQDGQFNENPAKATGNNVFVAQPKFDDWFETIKLNYGVDYQNGEKQYFDPIPPVWAKMRDILVFWAKKDIDGFRCDMAEMVPIAFWNWVIPQVKKVNSKIIFIGEAYNPQVYLQYLNEGKFDYLYDKVGLYDGLKKLIRNEPTADVASINYVWQKESAGFGDHMLRFLENHDEERIASAGFAGKPELALPAMVVSATLGAGPVMLYFGQEVGEQGKGIEGFGGDDNRTTIFDYWGVPAHQKWMNNGLFDGHKLSGAQQKLRSYYQQLLKVTTQSDAVLHGNIFEVPHSGNMNNRMYAFIRYTDKQRLLVVVNFDRSQTLEANIEIPDNILKVKSSSPVTDLLTDTKLNIPAGTSIPVKLGPVSAQVIEF</sequence>
<evidence type="ECO:0000313" key="3">
    <source>
        <dbReference type="EMBL" id="MBC6112281.1"/>
    </source>
</evidence>
<name>A0ABR7KW58_9SPHI</name>
<evidence type="ECO:0000313" key="4">
    <source>
        <dbReference type="Proteomes" id="UP000652755"/>
    </source>
</evidence>
<dbReference type="Gene3D" id="2.60.40.1180">
    <property type="entry name" value="Golgi alpha-mannosidase II"/>
    <property type="match status" value="1"/>
</dbReference>
<keyword evidence="4" id="KW-1185">Reference proteome</keyword>